<dbReference type="Pfam" id="PF01168">
    <property type="entry name" value="Ala_racemase_N"/>
    <property type="match status" value="1"/>
</dbReference>
<reference evidence="2" key="1">
    <citation type="submission" date="2020-11" db="EMBL/GenBank/DDBJ databases">
        <title>Sequencing the genomes of 1000 actinobacteria strains.</title>
        <authorList>
            <person name="Klenk H.-P."/>
        </authorList>
    </citation>
    <scope>NUCLEOTIDE SEQUENCE</scope>
    <source>
        <strain evidence="2">DSM 45356</strain>
    </source>
</reference>
<keyword evidence="3" id="KW-1185">Reference proteome</keyword>
<dbReference type="SUPFAM" id="SSF51419">
    <property type="entry name" value="PLP-binding barrel"/>
    <property type="match status" value="1"/>
</dbReference>
<feature type="domain" description="Alanine racemase N-terminal" evidence="1">
    <location>
        <begin position="19"/>
        <end position="222"/>
    </location>
</feature>
<comment type="caution">
    <text evidence="2">The sequence shown here is derived from an EMBL/GenBank/DDBJ whole genome shotgun (WGS) entry which is preliminary data.</text>
</comment>
<dbReference type="PANTHER" id="PTHR28004:SF2">
    <property type="entry name" value="D-SERINE DEHYDRATASE"/>
    <property type="match status" value="1"/>
</dbReference>
<dbReference type="InterPro" id="IPR001608">
    <property type="entry name" value="Ala_racemase_N"/>
</dbReference>
<dbReference type="GO" id="GO:0008721">
    <property type="term" value="F:D-serine ammonia-lyase activity"/>
    <property type="evidence" value="ECO:0007669"/>
    <property type="project" value="TreeGrafter"/>
</dbReference>
<dbReference type="CDD" id="cd06813">
    <property type="entry name" value="PLPDE_III_DSD_D-TA_like_2"/>
    <property type="match status" value="1"/>
</dbReference>
<dbReference type="InterPro" id="IPR051466">
    <property type="entry name" value="D-amino_acid_metab_enzyme"/>
</dbReference>
<dbReference type="PANTHER" id="PTHR28004">
    <property type="entry name" value="ZGC:162816-RELATED"/>
    <property type="match status" value="1"/>
</dbReference>
<dbReference type="AlphaFoldDB" id="A0A8J7GM13"/>
<sequence length="390" mass="41166">MPARYDLATTHLDPPFAVVDSAAFDANAAAMLQRAGGKPIRVASKSVRCRPLIQRALALPGYAGVMAFTLAEALWLAETGTSDDILVAYPTADRGGLADLVKYTDKVTLMVDDPAQLDLIDAAVAPTHRPDFRLCLELDASWRPFGAHIGVRRSPLHSPTALGEFAGLIAGRRGFTLVGVMGYEAQIAGLGDAQPGRRAYSRMVRFIQRRSAAELAERRAAAVAAVRRHGELEFVNGGGTGSLHLTAAEDAVTELTAGSGLFGPTLFDGYSAWQPRPAALFALSVVRRPAPGIATVLGGGWVASGPAHGSRLPSPYLPAGLKLNSSEGAGEVQTPLLGPGADALRVGDRVWFRHAKAGELCEHVNELHLVTGDQVVDVLPTYRGEGKAFL</sequence>
<evidence type="ECO:0000259" key="1">
    <source>
        <dbReference type="Pfam" id="PF01168"/>
    </source>
</evidence>
<dbReference type="EMBL" id="JADOUF010000001">
    <property type="protein sequence ID" value="MBG6139298.1"/>
    <property type="molecule type" value="Genomic_DNA"/>
</dbReference>
<dbReference type="GO" id="GO:0036088">
    <property type="term" value="P:D-serine catabolic process"/>
    <property type="evidence" value="ECO:0007669"/>
    <property type="project" value="TreeGrafter"/>
</dbReference>
<gene>
    <name evidence="2" type="ORF">IW245_005492</name>
</gene>
<dbReference type="RefSeq" id="WP_197005968.1">
    <property type="nucleotide sequence ID" value="NZ_BONS01000012.1"/>
</dbReference>
<dbReference type="InterPro" id="IPR029066">
    <property type="entry name" value="PLP-binding_barrel"/>
</dbReference>
<evidence type="ECO:0000313" key="3">
    <source>
        <dbReference type="Proteomes" id="UP000622552"/>
    </source>
</evidence>
<evidence type="ECO:0000313" key="2">
    <source>
        <dbReference type="EMBL" id="MBG6139298.1"/>
    </source>
</evidence>
<dbReference type="Gene3D" id="3.20.20.10">
    <property type="entry name" value="Alanine racemase"/>
    <property type="match status" value="1"/>
</dbReference>
<accession>A0A8J7GM13</accession>
<dbReference type="Proteomes" id="UP000622552">
    <property type="component" value="Unassembled WGS sequence"/>
</dbReference>
<protein>
    <submittedName>
        <fullName evidence="2">D-serine deaminase-like pyridoxal phosphate-dependent protein</fullName>
    </submittedName>
</protein>
<name>A0A8J7GM13_9ACTN</name>
<organism evidence="2 3">
    <name type="scientific">Longispora fulva</name>
    <dbReference type="NCBI Taxonomy" id="619741"/>
    <lineage>
        <taxon>Bacteria</taxon>
        <taxon>Bacillati</taxon>
        <taxon>Actinomycetota</taxon>
        <taxon>Actinomycetes</taxon>
        <taxon>Micromonosporales</taxon>
        <taxon>Micromonosporaceae</taxon>
        <taxon>Longispora</taxon>
    </lineage>
</organism>
<proteinExistence type="predicted"/>